<dbReference type="Proteomes" id="UP000580683">
    <property type="component" value="Unassembled WGS sequence"/>
</dbReference>
<reference evidence="1 2" key="1">
    <citation type="submission" date="2020-03" db="EMBL/GenBank/DDBJ databases">
        <title>Soil Listeria distribution.</title>
        <authorList>
            <person name="Liao J."/>
            <person name="Wiedmann M."/>
        </authorList>
    </citation>
    <scope>NUCLEOTIDE SEQUENCE [LARGE SCALE GENOMIC DNA]</scope>
    <source>
        <strain evidence="1 2">FSL L7-0504</strain>
    </source>
</reference>
<organism evidence="1 2">
    <name type="scientific">Listeria marthii</name>
    <dbReference type="NCBI Taxonomy" id="529731"/>
    <lineage>
        <taxon>Bacteria</taxon>
        <taxon>Bacillati</taxon>
        <taxon>Bacillota</taxon>
        <taxon>Bacilli</taxon>
        <taxon>Bacillales</taxon>
        <taxon>Listeriaceae</taxon>
        <taxon>Listeria</taxon>
    </lineage>
</organism>
<dbReference type="AlphaFoldDB" id="A0A842CM63"/>
<dbReference type="EMBL" id="JAASWI010000006">
    <property type="protein sequence ID" value="MBC1979240.1"/>
    <property type="molecule type" value="Genomic_DNA"/>
</dbReference>
<dbReference type="SUPFAM" id="SSF46785">
    <property type="entry name" value="Winged helix' DNA-binding domain"/>
    <property type="match status" value="1"/>
</dbReference>
<name>A0A842CM63_9LIST</name>
<sequence>MYLKDTLEQFASLDNILKLLKKDPSFNKHCRQERLPAKTVLTVNKQENYVYIIEEGFMKLIYAENYQHAFSYIVSKGTFLHLPIYSADILPFREMTSLTDILWWKIDFLYFKSTLELEDPKNYLMLHQLAETSKRLYLLAFQQKLTSRERIFYSLNTMIDFGLRISEKMVELPPFLTYQILADHANTSKSYASKVLGELRANDILASQKKPWRINDVQKLRQLIEADIRL</sequence>
<dbReference type="InterPro" id="IPR014710">
    <property type="entry name" value="RmlC-like_jellyroll"/>
</dbReference>
<accession>A0A842CM63</accession>
<evidence type="ECO:0000313" key="1">
    <source>
        <dbReference type="EMBL" id="MBC1979240.1"/>
    </source>
</evidence>
<evidence type="ECO:0000313" key="2">
    <source>
        <dbReference type="Proteomes" id="UP000580683"/>
    </source>
</evidence>
<comment type="caution">
    <text evidence="1">The sequence shown here is derived from an EMBL/GenBank/DDBJ whole genome shotgun (WGS) entry which is preliminary data.</text>
</comment>
<protein>
    <submittedName>
        <fullName evidence="1">Crp/Fnr family transcriptional regulator</fullName>
    </submittedName>
</protein>
<gene>
    <name evidence="1" type="ORF">HCJ63_12195</name>
</gene>
<proteinExistence type="predicted"/>
<dbReference type="Gene3D" id="2.60.120.10">
    <property type="entry name" value="Jelly Rolls"/>
    <property type="match status" value="1"/>
</dbReference>
<dbReference type="InterPro" id="IPR036390">
    <property type="entry name" value="WH_DNA-bd_sf"/>
</dbReference>